<evidence type="ECO:0000259" key="2">
    <source>
        <dbReference type="Pfam" id="PF17389"/>
    </source>
</evidence>
<dbReference type="Pfam" id="PF17389">
    <property type="entry name" value="Bac_rhamnosid6H"/>
    <property type="match status" value="1"/>
</dbReference>
<dbReference type="AlphaFoldDB" id="A0A6A6NMK4"/>
<dbReference type="Gene3D" id="1.50.10.10">
    <property type="match status" value="1"/>
</dbReference>
<evidence type="ECO:0000256" key="1">
    <source>
        <dbReference type="SAM" id="SignalP"/>
    </source>
</evidence>
<organism evidence="3 4">
    <name type="scientific">Lineolata rhizophorae</name>
    <dbReference type="NCBI Taxonomy" id="578093"/>
    <lineage>
        <taxon>Eukaryota</taxon>
        <taxon>Fungi</taxon>
        <taxon>Dikarya</taxon>
        <taxon>Ascomycota</taxon>
        <taxon>Pezizomycotina</taxon>
        <taxon>Dothideomycetes</taxon>
        <taxon>Dothideomycetes incertae sedis</taxon>
        <taxon>Lineolatales</taxon>
        <taxon>Lineolataceae</taxon>
        <taxon>Lineolata</taxon>
    </lineage>
</organism>
<dbReference type="GO" id="GO:0005975">
    <property type="term" value="P:carbohydrate metabolic process"/>
    <property type="evidence" value="ECO:0007669"/>
    <property type="project" value="InterPro"/>
</dbReference>
<dbReference type="PANTHER" id="PTHR34987:SF6">
    <property type="entry name" value="ALPHA-L-RHAMNOSIDASE SIX-HAIRPIN GLYCOSIDASE DOMAIN-CONTAINING PROTEIN"/>
    <property type="match status" value="1"/>
</dbReference>
<evidence type="ECO:0000313" key="4">
    <source>
        <dbReference type="Proteomes" id="UP000799766"/>
    </source>
</evidence>
<dbReference type="InterPro" id="IPR012341">
    <property type="entry name" value="6hp_glycosidase-like_sf"/>
</dbReference>
<feature type="chain" id="PRO_5025431957" evidence="1">
    <location>
        <begin position="24"/>
        <end position="689"/>
    </location>
</feature>
<dbReference type="Proteomes" id="UP000799766">
    <property type="component" value="Unassembled WGS sequence"/>
</dbReference>
<protein>
    <submittedName>
        <fullName evidence="3">Bacterial alpha-L-rhamnosidase domain-containing protein</fullName>
    </submittedName>
</protein>
<keyword evidence="4" id="KW-1185">Reference proteome</keyword>
<dbReference type="EMBL" id="MU001702">
    <property type="protein sequence ID" value="KAF2452898.1"/>
    <property type="molecule type" value="Genomic_DNA"/>
</dbReference>
<dbReference type="InterPro" id="IPR035396">
    <property type="entry name" value="Bac_rhamnosid6H"/>
</dbReference>
<feature type="domain" description="Alpha-L-rhamnosidase six-hairpin glycosidase" evidence="2">
    <location>
        <begin position="253"/>
        <end position="483"/>
    </location>
</feature>
<name>A0A6A6NMK4_9PEZI</name>
<dbReference type="PANTHER" id="PTHR34987">
    <property type="entry name" value="C, PUTATIVE (AFU_ORTHOLOGUE AFUA_3G02880)-RELATED"/>
    <property type="match status" value="1"/>
</dbReference>
<evidence type="ECO:0000313" key="3">
    <source>
        <dbReference type="EMBL" id="KAF2452898.1"/>
    </source>
</evidence>
<proteinExistence type="predicted"/>
<dbReference type="OrthoDB" id="10036721at2759"/>
<dbReference type="GO" id="GO:0003824">
    <property type="term" value="F:catalytic activity"/>
    <property type="evidence" value="ECO:0007669"/>
    <property type="project" value="UniProtKB-ARBA"/>
</dbReference>
<gene>
    <name evidence="3" type="ORF">BDY21DRAFT_357838</name>
</gene>
<dbReference type="InterPro" id="IPR008928">
    <property type="entry name" value="6-hairpin_glycosidase_sf"/>
</dbReference>
<reference evidence="3" key="1">
    <citation type="journal article" date="2020" name="Stud. Mycol.">
        <title>101 Dothideomycetes genomes: a test case for predicting lifestyles and emergence of pathogens.</title>
        <authorList>
            <person name="Haridas S."/>
            <person name="Albert R."/>
            <person name="Binder M."/>
            <person name="Bloem J."/>
            <person name="Labutti K."/>
            <person name="Salamov A."/>
            <person name="Andreopoulos B."/>
            <person name="Baker S."/>
            <person name="Barry K."/>
            <person name="Bills G."/>
            <person name="Bluhm B."/>
            <person name="Cannon C."/>
            <person name="Castanera R."/>
            <person name="Culley D."/>
            <person name="Daum C."/>
            <person name="Ezra D."/>
            <person name="Gonzalez J."/>
            <person name="Henrissat B."/>
            <person name="Kuo A."/>
            <person name="Liang C."/>
            <person name="Lipzen A."/>
            <person name="Lutzoni F."/>
            <person name="Magnuson J."/>
            <person name="Mondo S."/>
            <person name="Nolan M."/>
            <person name="Ohm R."/>
            <person name="Pangilinan J."/>
            <person name="Park H.-J."/>
            <person name="Ramirez L."/>
            <person name="Alfaro M."/>
            <person name="Sun H."/>
            <person name="Tritt A."/>
            <person name="Yoshinaga Y."/>
            <person name="Zwiers L.-H."/>
            <person name="Turgeon B."/>
            <person name="Goodwin S."/>
            <person name="Spatafora J."/>
            <person name="Crous P."/>
            <person name="Grigoriev I."/>
        </authorList>
    </citation>
    <scope>NUCLEOTIDE SEQUENCE</scope>
    <source>
        <strain evidence="3">ATCC 16933</strain>
    </source>
</reference>
<dbReference type="Gene3D" id="2.60.420.10">
    <property type="entry name" value="Maltose phosphorylase, domain 3"/>
    <property type="match status" value="1"/>
</dbReference>
<feature type="signal peptide" evidence="1">
    <location>
        <begin position="1"/>
        <end position="23"/>
    </location>
</feature>
<dbReference type="SUPFAM" id="SSF48208">
    <property type="entry name" value="Six-hairpin glycosidases"/>
    <property type="match status" value="1"/>
</dbReference>
<keyword evidence="1" id="KW-0732">Signal</keyword>
<sequence length="689" mass="76834">MSNARYYLFFVLCLQWLSQVCDIFYQRVQWIKDLVQVSANPYQHYIIAPDSRTLYPTAISKINGTIENASRLIRKEGNPAVFNNVSAVTLDFGKNIAGLVSLAIANTTDETQSIGITFSESPQWISGLGSDATAEKGIDETFWIETPSPGLYLVPREHERGAFRYLSMIHKSVGEVKVSQVTTHFTAMPHYDEDQLRNYTGYFHCDDELLNHIWYAGAYTVQLCTIEPKHGNSMVHLNETVPSGTPRTWYNNGTIANGTSALVDGAKRDRLIFSADTFIALPSIVSSTYDLFTVRNSLDSLFARQDRSTGQLPYVGAPYPWVYSTTYHLYTLVCLADYYLFSGDAEYFASLWPQFKLALDFSLRAIDSTGLISVDSPHDWLRFGMGGHNIEANAMLYYVLCRSIAVARLRNDTAAPIIAWKQKGDRIKSAANAYLWDPPTGLYRDNMSTTLAPQDGNAWAVLSNLTQSDEQRAVISSTLARRWVATGAPSPEAHYAMSPFASGLELQAHLRAENATGALELMRRMWGFMLRNENMTGSTFVEGYSLDGSLRYAPYQNDAKLSHAHGWSSSPTSSLMFGVAGIRILAPGGRRWSIEPMLGDLKLVDAAFRTVLGRFGVRVTKRRTYTKALIHTPAGTVGKLRLEPLECDNVAEAWGRQGVRIKLRSRAGEQIEMDEIEGGRWEVVIICVG</sequence>
<accession>A0A6A6NMK4</accession>